<keyword evidence="5" id="KW-0813">Transport</keyword>
<evidence type="ECO:0000256" key="3">
    <source>
        <dbReference type="ARBA" id="ARBA00022989"/>
    </source>
</evidence>
<dbReference type="GO" id="GO:0006886">
    <property type="term" value="P:intracellular protein transport"/>
    <property type="evidence" value="ECO:0007669"/>
    <property type="project" value="UniProtKB-UniRule"/>
</dbReference>
<feature type="coiled-coil region" evidence="6">
    <location>
        <begin position="153"/>
        <end position="180"/>
    </location>
</feature>
<feature type="transmembrane region" description="Helical" evidence="5">
    <location>
        <begin position="46"/>
        <end position="63"/>
    </location>
</feature>
<keyword evidence="6" id="KW-0175">Coiled coil</keyword>
<keyword evidence="5" id="KW-0256">Endoplasmic reticulum</keyword>
<feature type="transmembrane region" description="Helical" evidence="5">
    <location>
        <begin position="7"/>
        <end position="26"/>
    </location>
</feature>
<reference evidence="8 9" key="1">
    <citation type="submission" date="2016-08" db="EMBL/GenBank/DDBJ databases">
        <title>Draft genome sequence of allopolyploid Zygosaccharomyces rouxii.</title>
        <authorList>
            <person name="Watanabe J."/>
            <person name="Uehara K."/>
            <person name="Mogi Y."/>
            <person name="Tsukioka Y."/>
        </authorList>
    </citation>
    <scope>NUCLEOTIDE SEQUENCE [LARGE SCALE GENOMIC DNA]</scope>
    <source>
        <strain evidence="8 9">NBRC 110957</strain>
    </source>
</reference>
<feature type="domain" description="BAP29/BAP31 transmembrane" evidence="7">
    <location>
        <begin position="1"/>
        <end position="133"/>
    </location>
</feature>
<evidence type="ECO:0000256" key="1">
    <source>
        <dbReference type="ARBA" id="ARBA00004141"/>
    </source>
</evidence>
<comment type="caution">
    <text evidence="8">The sequence shown here is derived from an EMBL/GenBank/DDBJ whole genome shotgun (WGS) entry which is preliminary data.</text>
</comment>
<dbReference type="GO" id="GO:0006888">
    <property type="term" value="P:endoplasmic reticulum to Golgi vesicle-mediated transport"/>
    <property type="evidence" value="ECO:0007669"/>
    <property type="project" value="UniProtKB-UniRule"/>
</dbReference>
<dbReference type="PANTHER" id="PTHR12701:SF20">
    <property type="entry name" value="ENDOPLASMIC RETICULUM TRANSMEMBRANE PROTEIN"/>
    <property type="match status" value="1"/>
</dbReference>
<evidence type="ECO:0000256" key="6">
    <source>
        <dbReference type="SAM" id="Coils"/>
    </source>
</evidence>
<evidence type="ECO:0000256" key="4">
    <source>
        <dbReference type="ARBA" id="ARBA00023136"/>
    </source>
</evidence>
<keyword evidence="5" id="KW-0653">Protein transport</keyword>
<feature type="transmembrane region" description="Helical" evidence="5">
    <location>
        <begin position="103"/>
        <end position="123"/>
    </location>
</feature>
<keyword evidence="4 5" id="KW-0472">Membrane</keyword>
<organism evidence="8 9">
    <name type="scientific">Zygosaccharomyces rouxii</name>
    <dbReference type="NCBI Taxonomy" id="4956"/>
    <lineage>
        <taxon>Eukaryota</taxon>
        <taxon>Fungi</taxon>
        <taxon>Dikarya</taxon>
        <taxon>Ascomycota</taxon>
        <taxon>Saccharomycotina</taxon>
        <taxon>Saccharomycetes</taxon>
        <taxon>Saccharomycetales</taxon>
        <taxon>Saccharomycetaceae</taxon>
        <taxon>Zygosaccharomyces</taxon>
    </lineage>
</organism>
<keyword evidence="2 5" id="KW-0812">Transmembrane</keyword>
<comment type="similarity">
    <text evidence="5">Belongs to the BCAP29/BCAP31 family.</text>
</comment>
<accession>A0A1Q2ZVW8</accession>
<dbReference type="GO" id="GO:0005789">
    <property type="term" value="C:endoplasmic reticulum membrane"/>
    <property type="evidence" value="ECO:0007669"/>
    <property type="project" value="UniProtKB-SubCell"/>
</dbReference>
<dbReference type="OrthoDB" id="435607at2759"/>
<sequence>MSIYYKMVFGILVAEVSVLSVLALPLPSKIRKPLVSVLVRPFLNDIIQVAIKCMLGFVLLLLVDSINRVYSVEQELDAINPAGGYSSSRMEVLSRKFFAQRNMYLTGITLFLTFVVVRTFNLVRELLELKDHYHLASPDYDTSAEEKRNVELKKELQSKIAERDAEIERLKEKAKALQKEI</sequence>
<dbReference type="PANTHER" id="PTHR12701">
    <property type="entry name" value="BCR-ASSOCIATED PROTEIN, BAP"/>
    <property type="match status" value="1"/>
</dbReference>
<evidence type="ECO:0000313" key="9">
    <source>
        <dbReference type="Proteomes" id="UP000187013"/>
    </source>
</evidence>
<dbReference type="AlphaFoldDB" id="A0A1Q2ZVW8"/>
<evidence type="ECO:0000256" key="5">
    <source>
        <dbReference type="RuleBase" id="RU367026"/>
    </source>
</evidence>
<dbReference type="Pfam" id="PF05529">
    <property type="entry name" value="Bap31"/>
    <property type="match status" value="1"/>
</dbReference>
<comment type="subcellular location">
    <subcellularLocation>
        <location evidence="5">Endoplasmic reticulum membrane</location>
        <topology evidence="5">Multi-pass membrane protein</topology>
    </subcellularLocation>
    <subcellularLocation>
        <location evidence="1">Membrane</location>
        <topology evidence="1">Multi-pass membrane protein</topology>
    </subcellularLocation>
</comment>
<dbReference type="EMBL" id="BDGX01000008">
    <property type="protein sequence ID" value="GAV47534.1"/>
    <property type="molecule type" value="Genomic_DNA"/>
</dbReference>
<keyword evidence="5" id="KW-0931">ER-Golgi transport</keyword>
<dbReference type="InterPro" id="IPR040463">
    <property type="entry name" value="BAP29/BAP31_N"/>
</dbReference>
<dbReference type="GO" id="GO:0070973">
    <property type="term" value="P:protein localization to endoplasmic reticulum exit site"/>
    <property type="evidence" value="ECO:0007669"/>
    <property type="project" value="UniProtKB-UniRule"/>
</dbReference>
<dbReference type="InterPro" id="IPR008417">
    <property type="entry name" value="BAP29/BAP31"/>
</dbReference>
<dbReference type="eggNOG" id="KOG1962">
    <property type="taxonomic scope" value="Eukaryota"/>
</dbReference>
<comment type="function">
    <text evidence="5">May play a role in anterograde transport of membrane proteins from the endoplasmic reticulum to the Golgi.</text>
</comment>
<proteinExistence type="inferred from homology"/>
<evidence type="ECO:0000313" key="8">
    <source>
        <dbReference type="EMBL" id="GAV47534.1"/>
    </source>
</evidence>
<evidence type="ECO:0000259" key="7">
    <source>
        <dbReference type="Pfam" id="PF05529"/>
    </source>
</evidence>
<evidence type="ECO:0000256" key="2">
    <source>
        <dbReference type="ARBA" id="ARBA00022692"/>
    </source>
</evidence>
<dbReference type="Proteomes" id="UP000187013">
    <property type="component" value="Unassembled WGS sequence"/>
</dbReference>
<name>A0A1Q2ZVW8_ZYGRO</name>
<gene>
    <name evidence="8" type="ORF">ZYGR_0H03790</name>
</gene>
<keyword evidence="3 5" id="KW-1133">Transmembrane helix</keyword>
<protein>
    <recommendedName>
        <fullName evidence="5">Endoplasmic reticulum transmembrane protein</fullName>
    </recommendedName>
</protein>